<evidence type="ECO:0000313" key="4">
    <source>
        <dbReference type="Proteomes" id="UP000549695"/>
    </source>
</evidence>
<proteinExistence type="predicted"/>
<dbReference type="RefSeq" id="WP_179761679.1">
    <property type="nucleotide sequence ID" value="NZ_BAAAJZ010000003.1"/>
</dbReference>
<keyword evidence="4" id="KW-1185">Reference proteome</keyword>
<dbReference type="GeneID" id="98053236"/>
<keyword evidence="2" id="KW-1133">Transmembrane helix</keyword>
<feature type="transmembrane region" description="Helical" evidence="2">
    <location>
        <begin position="322"/>
        <end position="347"/>
    </location>
</feature>
<comment type="caution">
    <text evidence="3">The sequence shown here is derived from an EMBL/GenBank/DDBJ whole genome shotgun (WGS) entry which is preliminary data.</text>
</comment>
<feature type="region of interest" description="Disordered" evidence="1">
    <location>
        <begin position="1"/>
        <end position="262"/>
    </location>
</feature>
<sequence>MTGPQHRPSPGPRGADADRARPSPRPRHGFDDHEFPEDSYQGGYPDLRPSRPVERATPTDPEGFGELYGGTGPQPTVGRGGYAAPMRYEGYGAPVPAGGSQPGGDDPDDGGYGPYGRAAHRQSEEPVTPTRSAYGEYGDPGSRGGTAIDGGPPYPGPTGSGYGRTRAPEEDEPVRPAVPYDDPDHVADHEDLPRDEVVGAGPLAAATSGHDSGDDRAGHERPGYGEGGGTAVVERSAVGTGAGAVPAPRPPSESGGRRPATVAEAAAARFGATGRSADTAAAAPAIEATGPVTTTPRAAAPATAAAPVRVAKDPTALTVLRVLTYVLVSLSCLVFLAGVVYGLVVYLEFRSALGTSPLFGGGTPFGSW</sequence>
<accession>A0A852WBQ6</accession>
<feature type="compositionally biased region" description="Low complexity" evidence="1">
    <location>
        <begin position="237"/>
        <end position="262"/>
    </location>
</feature>
<evidence type="ECO:0000256" key="2">
    <source>
        <dbReference type="SAM" id="Phobius"/>
    </source>
</evidence>
<keyword evidence="2" id="KW-0812">Transmembrane</keyword>
<gene>
    <name evidence="3" type="ORF">HDA37_003521</name>
</gene>
<keyword evidence="2" id="KW-0472">Membrane</keyword>
<organism evidence="3 4">
    <name type="scientific">Pseudonocardia alni</name>
    <name type="common">Amycolata alni</name>
    <dbReference type="NCBI Taxonomy" id="33907"/>
    <lineage>
        <taxon>Bacteria</taxon>
        <taxon>Bacillati</taxon>
        <taxon>Actinomycetota</taxon>
        <taxon>Actinomycetes</taxon>
        <taxon>Pseudonocardiales</taxon>
        <taxon>Pseudonocardiaceae</taxon>
        <taxon>Pseudonocardia</taxon>
    </lineage>
</organism>
<feature type="compositionally biased region" description="Basic and acidic residues" evidence="1">
    <location>
        <begin position="182"/>
        <end position="197"/>
    </location>
</feature>
<dbReference type="Proteomes" id="UP000549695">
    <property type="component" value="Unassembled WGS sequence"/>
</dbReference>
<protein>
    <submittedName>
        <fullName evidence="3">Uncharacterized protein</fullName>
    </submittedName>
</protein>
<evidence type="ECO:0000313" key="3">
    <source>
        <dbReference type="EMBL" id="NYG03236.1"/>
    </source>
</evidence>
<reference evidence="3 4" key="1">
    <citation type="submission" date="2020-07" db="EMBL/GenBank/DDBJ databases">
        <title>Sequencing the genomes of 1000 actinobacteria strains.</title>
        <authorList>
            <person name="Klenk H.-P."/>
        </authorList>
    </citation>
    <scope>NUCLEOTIDE SEQUENCE [LARGE SCALE GENOMIC DNA]</scope>
    <source>
        <strain evidence="3 4">DSM 44749</strain>
    </source>
</reference>
<evidence type="ECO:0000256" key="1">
    <source>
        <dbReference type="SAM" id="MobiDB-lite"/>
    </source>
</evidence>
<dbReference type="AlphaFoldDB" id="A0A852WBQ6"/>
<name>A0A852WBQ6_PSEA5</name>
<dbReference type="EMBL" id="JACCCZ010000001">
    <property type="protein sequence ID" value="NYG03236.1"/>
    <property type="molecule type" value="Genomic_DNA"/>
</dbReference>
<feature type="compositionally biased region" description="Basic and acidic residues" evidence="1">
    <location>
        <begin position="211"/>
        <end position="223"/>
    </location>
</feature>